<dbReference type="InterPro" id="IPR006827">
    <property type="entry name" value="Lant_deHydtase_N"/>
</dbReference>
<dbReference type="NCBIfam" id="TIGR03891">
    <property type="entry name" value="thiopep_ocin"/>
    <property type="match status" value="1"/>
</dbReference>
<evidence type="ECO:0000259" key="1">
    <source>
        <dbReference type="Pfam" id="PF04738"/>
    </source>
</evidence>
<comment type="caution">
    <text evidence="3">The sequence shown here is derived from an EMBL/GenBank/DDBJ whole genome shotgun (WGS) entry which is preliminary data.</text>
</comment>
<sequence length="932" mass="106146">MNIKLNISPVLLLRIPAFSVTDDLPEVWEELKQSISHSSSGFYDKIKSLPAAGITDLDPKTQYTIWKYFNRSKYRGTPFGSFAGFAVASLGVGEEPLIFSKAQHLHRFKDWSEYKVCNTSRSQLTALDRFYYSNSSHYAVADHIRFISLAGQVFELSEIDHNKVIVELLSFCAEKASYSQILEFAVAKAIEEETLLGMLKAMVEAQLLFTDLDANIIGPEYFARTDQSQGEAAGAYLIAERKVLSGDLISAPLKYLSPCITTLLDLTQNKVNEGFSVFVKEFYKRYEGQEVSLMNALDPELGIGYGQLTSAAREVGLAQELPGHVQKKSSTLIPWTGLTKALMKAMLKGDRGQTEVLQLRDLIPAQQEENSVKPANSFSVLARFAGDLVVLDSIGGCTANALAGRFTLASESCTQHCKTIAAAEAEANPAVIFFDMAYMAEGRVDNINRRKQIYTYELPILNYSCSEALIGLDDILIRVQGDEVILFSKKYGKRLIPRLASAYNYSRSDLSVYRFLCDLQHQGIQSQVLFDVQQLLPGLDYYPRIQYENLVLSAAKWRVKGARLKGGCTVGALDEIGVPRYFSVGSGDQTLCFDKANPIDLTFFKYYLNQYDDFVITEVIGVDSQVFKDEYGKFYFTQILLAISHQEEMYPAYISRDVSRDSLTEPVIMPGKDWLCYEIYCHSDRSNFLLSERIRGFINTYSAAFHTWFFIRYNDPSPHLRLRIQLKDQQSGYIYMTKLMELFAPDLLEGLIKDVQLKTYYRELARYGGPQMLLTEQHFSRDSLYALELLANHPEDFSIYTNCISLMKAALEALQLEKKEILGFVRKVQRAFEQEHHLKTEDFKMVNREWTNFKAQPQENGVQNELQFRELKQSFLSTLEATAVGQRRSLYCSLFHMHINRLFSDHQRAHELIIYSFLYKQMQMDLQKATSI</sequence>
<dbReference type="Pfam" id="PF04738">
    <property type="entry name" value="Lant_dehydr_N"/>
    <property type="match status" value="2"/>
</dbReference>
<keyword evidence="4" id="KW-1185">Reference proteome</keyword>
<organism evidence="3 4">
    <name type="scientific">Pedobacter gandavensis</name>
    <dbReference type="NCBI Taxonomy" id="2679963"/>
    <lineage>
        <taxon>Bacteria</taxon>
        <taxon>Pseudomonadati</taxon>
        <taxon>Bacteroidota</taxon>
        <taxon>Sphingobacteriia</taxon>
        <taxon>Sphingobacteriales</taxon>
        <taxon>Sphingobacteriaceae</taxon>
        <taxon>Pedobacter</taxon>
    </lineage>
</organism>
<reference evidence="3 4" key="1">
    <citation type="submission" date="2019-11" db="EMBL/GenBank/DDBJ databases">
        <title>Description of Pedobacter sp. LMG 31462T.</title>
        <authorList>
            <person name="Carlier A."/>
            <person name="Qi S."/>
            <person name="Vandamme P."/>
        </authorList>
    </citation>
    <scope>NUCLEOTIDE SEQUENCE [LARGE SCALE GENOMIC DNA]</scope>
    <source>
        <strain evidence="3 4">LMG 31462</strain>
    </source>
</reference>
<dbReference type="EMBL" id="WNXC01000001">
    <property type="protein sequence ID" value="MBB2147750.1"/>
    <property type="molecule type" value="Genomic_DNA"/>
</dbReference>
<evidence type="ECO:0008006" key="5">
    <source>
        <dbReference type="Google" id="ProtNLM"/>
    </source>
</evidence>
<accession>A0ABR6ER79</accession>
<feature type="domain" description="Thiopeptide-type bacteriocin biosynthesis" evidence="2">
    <location>
        <begin position="674"/>
        <end position="920"/>
    </location>
</feature>
<feature type="domain" description="Lantibiotic dehydratase N-terminal" evidence="1">
    <location>
        <begin position="257"/>
        <end position="601"/>
    </location>
</feature>
<proteinExistence type="predicted"/>
<name>A0ABR6ER79_9SPHI</name>
<evidence type="ECO:0000313" key="3">
    <source>
        <dbReference type="EMBL" id="MBB2147750.1"/>
    </source>
</evidence>
<evidence type="ECO:0000259" key="2">
    <source>
        <dbReference type="Pfam" id="PF14028"/>
    </source>
</evidence>
<dbReference type="Pfam" id="PF14028">
    <property type="entry name" value="Lant_dehydr_C"/>
    <property type="match status" value="1"/>
</dbReference>
<dbReference type="RefSeq" id="WP_182953067.1">
    <property type="nucleotide sequence ID" value="NZ_WNXC01000001.1"/>
</dbReference>
<feature type="domain" description="Lantibiotic dehydratase N-terminal" evidence="1">
    <location>
        <begin position="30"/>
        <end position="222"/>
    </location>
</feature>
<dbReference type="InterPro" id="IPR023809">
    <property type="entry name" value="Thiopep_bacteriocin_synth_dom"/>
</dbReference>
<gene>
    <name evidence="3" type="ORF">GM920_02380</name>
</gene>
<evidence type="ECO:0000313" key="4">
    <source>
        <dbReference type="Proteomes" id="UP000636110"/>
    </source>
</evidence>
<dbReference type="Proteomes" id="UP000636110">
    <property type="component" value="Unassembled WGS sequence"/>
</dbReference>
<protein>
    <recommendedName>
        <fullName evidence="5">Lantibiotic dehydratase</fullName>
    </recommendedName>
</protein>